<dbReference type="Proteomes" id="UP000190092">
    <property type="component" value="Unassembled WGS sequence"/>
</dbReference>
<dbReference type="STRING" id="225324.SAMN02745126_04146"/>
<dbReference type="SUPFAM" id="SSF54637">
    <property type="entry name" value="Thioesterase/thiol ester dehydrase-isomerase"/>
    <property type="match status" value="1"/>
</dbReference>
<dbReference type="InterPro" id="IPR050563">
    <property type="entry name" value="4-hydroxybenzoyl-CoA_TE"/>
</dbReference>
<dbReference type="GO" id="GO:0047617">
    <property type="term" value="F:fatty acyl-CoA hydrolase activity"/>
    <property type="evidence" value="ECO:0007669"/>
    <property type="project" value="TreeGrafter"/>
</dbReference>
<accession>A0A1T4RZ05</accession>
<dbReference type="Gene3D" id="3.10.129.10">
    <property type="entry name" value="Hotdog Thioesterase"/>
    <property type="match status" value="1"/>
</dbReference>
<dbReference type="PANTHER" id="PTHR31793:SF37">
    <property type="entry name" value="ACYL-COA THIOESTER HYDROLASE YBGC"/>
    <property type="match status" value="1"/>
</dbReference>
<name>A0A1T4RZ05_9HYPH</name>
<dbReference type="OrthoDB" id="7204167at2"/>
<dbReference type="RefSeq" id="WP_085935831.1">
    <property type="nucleotide sequence ID" value="NZ_FUWJ01000006.1"/>
</dbReference>
<dbReference type="InterPro" id="IPR029069">
    <property type="entry name" value="HotDog_dom_sf"/>
</dbReference>
<evidence type="ECO:0000313" key="2">
    <source>
        <dbReference type="EMBL" id="SKA20791.1"/>
    </source>
</evidence>
<dbReference type="CDD" id="cd00586">
    <property type="entry name" value="4HBT"/>
    <property type="match status" value="1"/>
</dbReference>
<evidence type="ECO:0000313" key="3">
    <source>
        <dbReference type="Proteomes" id="UP000190092"/>
    </source>
</evidence>
<reference evidence="3" key="1">
    <citation type="submission" date="2017-02" db="EMBL/GenBank/DDBJ databases">
        <authorList>
            <person name="Varghese N."/>
            <person name="Submissions S."/>
        </authorList>
    </citation>
    <scope>NUCLEOTIDE SEQUENCE [LARGE SCALE GENOMIC DNA]</scope>
    <source>
        <strain evidence="3">ATCC 27094</strain>
    </source>
</reference>
<keyword evidence="3" id="KW-1185">Reference proteome</keyword>
<protein>
    <submittedName>
        <fullName evidence="2">4-hydroxybenzoyl-CoA thioesterase</fullName>
    </submittedName>
</protein>
<sequence length="139" mass="15701">MPLTSHHEITVEWGDCDPAGIVYYPSYFRWFDQATYRLFLAAGLKRDDVSTGQWKEGTPLVAAECSFRRPSQHGERLVIESQVEKFGRTSFTVRHVFRDLTGAVAAEGTETRIWARKEGDARSLKAVPMPEGVRRKLGG</sequence>
<dbReference type="Pfam" id="PF13279">
    <property type="entry name" value="4HBT_2"/>
    <property type="match status" value="1"/>
</dbReference>
<evidence type="ECO:0000256" key="1">
    <source>
        <dbReference type="ARBA" id="ARBA00022801"/>
    </source>
</evidence>
<dbReference type="EMBL" id="FUWJ01000006">
    <property type="protein sequence ID" value="SKA20791.1"/>
    <property type="molecule type" value="Genomic_DNA"/>
</dbReference>
<dbReference type="PANTHER" id="PTHR31793">
    <property type="entry name" value="4-HYDROXYBENZOYL-COA THIOESTERASE FAMILY MEMBER"/>
    <property type="match status" value="1"/>
</dbReference>
<dbReference type="AlphaFoldDB" id="A0A1T4RZ05"/>
<proteinExistence type="predicted"/>
<gene>
    <name evidence="2" type="ORF">SAMN02745126_04146</name>
</gene>
<keyword evidence="1" id="KW-0378">Hydrolase</keyword>
<organism evidence="2 3">
    <name type="scientific">Enhydrobacter aerosaccus</name>
    <dbReference type="NCBI Taxonomy" id="225324"/>
    <lineage>
        <taxon>Bacteria</taxon>
        <taxon>Pseudomonadati</taxon>
        <taxon>Pseudomonadota</taxon>
        <taxon>Alphaproteobacteria</taxon>
        <taxon>Hyphomicrobiales</taxon>
        <taxon>Enhydrobacter</taxon>
    </lineage>
</organism>